<organism evidence="1 2">
    <name type="scientific">Paraburkholderia sejongensis</name>
    <dbReference type="NCBI Taxonomy" id="2886946"/>
    <lineage>
        <taxon>Bacteria</taxon>
        <taxon>Pseudomonadati</taxon>
        <taxon>Pseudomonadota</taxon>
        <taxon>Betaproteobacteria</taxon>
        <taxon>Burkholderiales</taxon>
        <taxon>Burkholderiaceae</taxon>
        <taxon>Paraburkholderia</taxon>
    </lineage>
</organism>
<dbReference type="EMBL" id="JAJITD010000030">
    <property type="protein sequence ID" value="MCC8397482.1"/>
    <property type="molecule type" value="Genomic_DNA"/>
</dbReference>
<gene>
    <name evidence="1" type="ORF">LJ656_33530</name>
</gene>
<proteinExistence type="predicted"/>
<keyword evidence="2" id="KW-1185">Reference proteome</keyword>
<evidence type="ECO:0000313" key="1">
    <source>
        <dbReference type="EMBL" id="MCC8397482.1"/>
    </source>
</evidence>
<reference evidence="1 2" key="1">
    <citation type="submission" date="2021-11" db="EMBL/GenBank/DDBJ databases">
        <authorList>
            <person name="Oh E.-T."/>
            <person name="Kim S.-B."/>
        </authorList>
    </citation>
    <scope>NUCLEOTIDE SEQUENCE [LARGE SCALE GENOMIC DNA]</scope>
    <source>
        <strain evidence="1 2">MMS20-SJTR3</strain>
    </source>
</reference>
<comment type="caution">
    <text evidence="1">The sequence shown here is derived from an EMBL/GenBank/DDBJ whole genome shotgun (WGS) entry which is preliminary data.</text>
</comment>
<sequence length="66" mass="7278">MSAHLIGQHLLIYMNAVDLRSVRAFLADGMELGVLEAQGAWRVVPHNLKLRQQILGQSGARAATQR</sequence>
<accession>A0ABS8K5Q6</accession>
<dbReference type="Proteomes" id="UP001431019">
    <property type="component" value="Unassembled WGS sequence"/>
</dbReference>
<evidence type="ECO:0000313" key="2">
    <source>
        <dbReference type="Proteomes" id="UP001431019"/>
    </source>
</evidence>
<protein>
    <submittedName>
        <fullName evidence="1">Uncharacterized protein</fullName>
    </submittedName>
</protein>
<name>A0ABS8K5Q6_9BURK</name>
<dbReference type="RefSeq" id="WP_230513739.1">
    <property type="nucleotide sequence ID" value="NZ_JAJITD010000030.1"/>
</dbReference>